<evidence type="ECO:0000256" key="5">
    <source>
        <dbReference type="ARBA" id="ARBA00022691"/>
    </source>
</evidence>
<dbReference type="AlphaFoldDB" id="A0A835R7U2"/>
<comment type="similarity">
    <text evidence="1">Belongs to the TYW3 family.</text>
</comment>
<evidence type="ECO:0000256" key="7">
    <source>
        <dbReference type="ARBA" id="ARBA00030554"/>
    </source>
</evidence>
<dbReference type="GO" id="GO:0008033">
    <property type="term" value="P:tRNA processing"/>
    <property type="evidence" value="ECO:0007669"/>
    <property type="project" value="UniProtKB-KW"/>
</dbReference>
<dbReference type="Proteomes" id="UP000636800">
    <property type="component" value="Chromosome 5"/>
</dbReference>
<evidence type="ECO:0000256" key="6">
    <source>
        <dbReference type="ARBA" id="ARBA00022694"/>
    </source>
</evidence>
<dbReference type="GO" id="GO:0008168">
    <property type="term" value="F:methyltransferase activity"/>
    <property type="evidence" value="ECO:0007669"/>
    <property type="project" value="UniProtKB-KW"/>
</dbReference>
<gene>
    <name evidence="10" type="ORF">HPP92_012316</name>
</gene>
<dbReference type="EC" id="2.1.1.282" evidence="2"/>
<evidence type="ECO:0000313" key="11">
    <source>
        <dbReference type="Proteomes" id="UP000636800"/>
    </source>
</evidence>
<evidence type="ECO:0000256" key="3">
    <source>
        <dbReference type="ARBA" id="ARBA00022603"/>
    </source>
</evidence>
<name>A0A835R7U2_VANPL</name>
<dbReference type="EMBL" id="JADCNL010000005">
    <property type="protein sequence ID" value="KAG0481458.1"/>
    <property type="molecule type" value="Genomic_DNA"/>
</dbReference>
<dbReference type="InterPro" id="IPR036602">
    <property type="entry name" value="tRNA_yW-synthesising-like_sf"/>
</dbReference>
<keyword evidence="4" id="KW-0808">Transferase</keyword>
<comment type="caution">
    <text evidence="10">The sequence shown here is derived from an EMBL/GenBank/DDBJ whole genome shotgun (WGS) entry which is preliminary data.</text>
</comment>
<evidence type="ECO:0000256" key="4">
    <source>
        <dbReference type="ARBA" id="ARBA00022679"/>
    </source>
</evidence>
<dbReference type="SUPFAM" id="SSF111278">
    <property type="entry name" value="SSo0622-like"/>
    <property type="match status" value="1"/>
</dbReference>
<keyword evidence="3" id="KW-0489">Methyltransferase</keyword>
<evidence type="ECO:0000256" key="1">
    <source>
        <dbReference type="ARBA" id="ARBA00008569"/>
    </source>
</evidence>
<keyword evidence="5" id="KW-0949">S-adenosyl-L-methionine</keyword>
<accession>A0A835R7U2</accession>
<keyword evidence="6" id="KW-0819">tRNA processing</keyword>
<evidence type="ECO:0000256" key="2">
    <source>
        <dbReference type="ARBA" id="ARBA00012750"/>
    </source>
</evidence>
<organism evidence="10 11">
    <name type="scientific">Vanilla planifolia</name>
    <name type="common">Vanilla</name>
    <dbReference type="NCBI Taxonomy" id="51239"/>
    <lineage>
        <taxon>Eukaryota</taxon>
        <taxon>Viridiplantae</taxon>
        <taxon>Streptophyta</taxon>
        <taxon>Embryophyta</taxon>
        <taxon>Tracheophyta</taxon>
        <taxon>Spermatophyta</taxon>
        <taxon>Magnoliopsida</taxon>
        <taxon>Liliopsida</taxon>
        <taxon>Asparagales</taxon>
        <taxon>Orchidaceae</taxon>
        <taxon>Vanilloideae</taxon>
        <taxon>Vanilleae</taxon>
        <taxon>Vanilla</taxon>
    </lineage>
</organism>
<dbReference type="GO" id="GO:0032259">
    <property type="term" value="P:methylation"/>
    <property type="evidence" value="ECO:0007669"/>
    <property type="project" value="UniProtKB-KW"/>
</dbReference>
<sequence>MDFERRKAKTLASLAAPWSDKSPKGTFPTFGENETVGEEGGILVFRFEPLIVAVDYKDVASAQELVSTAISCGFRESGITSIQKRVMVAIRCSIRLEVPLGQIGLIMVTPEYVRYLVTVANEKMEANRQRTDGFLHVLQEKRIALSWMAEGDCWTKLLWWYPADDQLL</sequence>
<dbReference type="PANTHER" id="PTHR48418">
    <property type="entry name" value="TRNA WYBUTOSINE-SYNTHESIZING PROTEIN 3"/>
    <property type="match status" value="1"/>
</dbReference>
<proteinExistence type="inferred from homology"/>
<reference evidence="10 11" key="1">
    <citation type="journal article" date="2020" name="Nat. Food">
        <title>A phased Vanilla planifolia genome enables genetic improvement of flavour and production.</title>
        <authorList>
            <person name="Hasing T."/>
            <person name="Tang H."/>
            <person name="Brym M."/>
            <person name="Khazi F."/>
            <person name="Huang T."/>
            <person name="Chambers A.H."/>
        </authorList>
    </citation>
    <scope>NUCLEOTIDE SEQUENCE [LARGE SCALE GENOMIC DNA]</scope>
    <source>
        <tissue evidence="10">Leaf</tissue>
    </source>
</reference>
<keyword evidence="11" id="KW-1185">Reference proteome</keyword>
<dbReference type="PANTHER" id="PTHR48418:SF1">
    <property type="entry name" value="TRNA WYBUTOSINE-SYNTHESIZING PROTEIN 3"/>
    <property type="match status" value="1"/>
</dbReference>
<dbReference type="Gene3D" id="3.30.1960.10">
    <property type="entry name" value="tRNA wybutosine-synthesizing-like"/>
    <property type="match status" value="1"/>
</dbReference>
<dbReference type="OrthoDB" id="1860964at2759"/>
<protein>
    <recommendedName>
        <fullName evidence="2">tRNA(Phe) 7-[(3-amino-3-carboxypropyl)-4-demethylwyosine(37)-N(4)]-methyltransferase</fullName>
        <ecNumber evidence="2">2.1.1.282</ecNumber>
    </recommendedName>
    <alternativeName>
        <fullName evidence="7">tRNA(Phe) 7-((3-amino-3-carboxypropyl)-4-demethylwyosine(37)-N(4))-methyltransferase</fullName>
    </alternativeName>
</protein>
<feature type="domain" description="tRNA wybutosine-synthesizing protein" evidence="9">
    <location>
        <begin position="39"/>
        <end position="139"/>
    </location>
</feature>
<evidence type="ECO:0000256" key="8">
    <source>
        <dbReference type="ARBA" id="ARBA00049202"/>
    </source>
</evidence>
<evidence type="ECO:0000313" key="10">
    <source>
        <dbReference type="EMBL" id="KAG0481458.1"/>
    </source>
</evidence>
<comment type="catalytic activity">
    <reaction evidence="8">
        <text>4-demethyl-7-[(3S)-3-amino-3-carboxypropyl]wyosine(37) in tRNA(Phe) + S-adenosyl-L-methionine = 7-[(3S)-3-amino-3-carboxypropyl]wyosine(37) in tRNA(Phe) + S-adenosyl-L-homocysteine + H(+)</text>
        <dbReference type="Rhea" id="RHEA:36635"/>
        <dbReference type="Rhea" id="RHEA-COMP:10378"/>
        <dbReference type="Rhea" id="RHEA-COMP:10379"/>
        <dbReference type="ChEBI" id="CHEBI:15378"/>
        <dbReference type="ChEBI" id="CHEBI:57856"/>
        <dbReference type="ChEBI" id="CHEBI:59789"/>
        <dbReference type="ChEBI" id="CHEBI:73543"/>
        <dbReference type="ChEBI" id="CHEBI:73550"/>
        <dbReference type="EC" id="2.1.1.282"/>
    </reaction>
</comment>
<dbReference type="InterPro" id="IPR003827">
    <property type="entry name" value="tRNA_yW-synthesising"/>
</dbReference>
<dbReference type="Pfam" id="PF02676">
    <property type="entry name" value="TYW3"/>
    <property type="match status" value="1"/>
</dbReference>
<evidence type="ECO:0000259" key="9">
    <source>
        <dbReference type="Pfam" id="PF02676"/>
    </source>
</evidence>